<dbReference type="EMBL" id="WTVM01000082">
    <property type="protein sequence ID" value="NMG03927.1"/>
    <property type="molecule type" value="Genomic_DNA"/>
</dbReference>
<dbReference type="Proteomes" id="UP000599523">
    <property type="component" value="Unassembled WGS sequence"/>
</dbReference>
<comment type="caution">
    <text evidence="1">The sequence shown here is derived from an EMBL/GenBank/DDBJ whole genome shotgun (WGS) entry which is preliminary data.</text>
</comment>
<evidence type="ECO:0000313" key="1">
    <source>
        <dbReference type="EMBL" id="NMG03927.1"/>
    </source>
</evidence>
<dbReference type="AlphaFoldDB" id="A0A972F8J3"/>
<dbReference type="RefSeq" id="WP_168988623.1">
    <property type="nucleotide sequence ID" value="NZ_CAWPHM010000311.1"/>
</dbReference>
<keyword evidence="2" id="KW-1185">Reference proteome</keyword>
<organism evidence="1 2">
    <name type="scientific">Azoarcus taiwanensis</name>
    <dbReference type="NCBI Taxonomy" id="666964"/>
    <lineage>
        <taxon>Bacteria</taxon>
        <taxon>Pseudomonadati</taxon>
        <taxon>Pseudomonadota</taxon>
        <taxon>Betaproteobacteria</taxon>
        <taxon>Rhodocyclales</taxon>
        <taxon>Zoogloeaceae</taxon>
        <taxon>Azoarcus</taxon>
    </lineage>
</organism>
<accession>A0A972F8J3</accession>
<reference evidence="1" key="1">
    <citation type="submission" date="2019-12" db="EMBL/GenBank/DDBJ databases">
        <title>Comparative genomics gives insights into the taxonomy of the Azoarcus-Aromatoleum group and reveals separate origins of nif in the plant-associated Azoarcus and non-plant-associated Aromatoleum sub-groups.</title>
        <authorList>
            <person name="Lafos M."/>
            <person name="Maluk M."/>
            <person name="Batista M."/>
            <person name="Junghare M."/>
            <person name="Carmona M."/>
            <person name="Faoro H."/>
            <person name="Cruz L.M."/>
            <person name="Battistoni F."/>
            <person name="De Souza E."/>
            <person name="Pedrosa F."/>
            <person name="Chen W.-M."/>
            <person name="Poole P.S."/>
            <person name="Dixon R.A."/>
            <person name="James E.K."/>
        </authorList>
    </citation>
    <scope>NUCLEOTIDE SEQUENCE</scope>
    <source>
        <strain evidence="1">NSC3</strain>
    </source>
</reference>
<sequence>MKVEKNGTKGPVLVFGASFFLISCAESCRSLKGWISPDNRPGKSVLRHPGGVPIRAERRAIERDLSSLKRMPVAKVGMSYNW</sequence>
<gene>
    <name evidence="1" type="ORF">GPA21_13250</name>
</gene>
<name>A0A972F8J3_9RHOO</name>
<proteinExistence type="predicted"/>
<dbReference type="PROSITE" id="PS51257">
    <property type="entry name" value="PROKAR_LIPOPROTEIN"/>
    <property type="match status" value="1"/>
</dbReference>
<evidence type="ECO:0000313" key="2">
    <source>
        <dbReference type="Proteomes" id="UP000599523"/>
    </source>
</evidence>
<protein>
    <submittedName>
        <fullName evidence="1">Uncharacterized protein</fullName>
    </submittedName>
</protein>